<keyword evidence="5" id="KW-0456">Lyase</keyword>
<evidence type="ECO:0000256" key="2">
    <source>
        <dbReference type="ARBA" id="ARBA00022723"/>
    </source>
</evidence>
<organism evidence="9 10">
    <name type="scientific">Nitzschia inconspicua</name>
    <dbReference type="NCBI Taxonomy" id="303405"/>
    <lineage>
        <taxon>Eukaryota</taxon>
        <taxon>Sar</taxon>
        <taxon>Stramenopiles</taxon>
        <taxon>Ochrophyta</taxon>
        <taxon>Bacillariophyta</taxon>
        <taxon>Bacillariophyceae</taxon>
        <taxon>Bacillariophycidae</taxon>
        <taxon>Bacillariales</taxon>
        <taxon>Bacillariaceae</taxon>
        <taxon>Nitzschia</taxon>
    </lineage>
</organism>
<comment type="caution">
    <text evidence="9">The sequence shown here is derived from an EMBL/GenBank/DDBJ whole genome shotgun (WGS) entry which is preliminary data.</text>
</comment>
<dbReference type="InterPro" id="IPR050071">
    <property type="entry name" value="Dehydroquinate_synthase"/>
</dbReference>
<protein>
    <submittedName>
        <fullName evidence="9">3-dehydroquinate synthase</fullName>
    </submittedName>
</protein>
<dbReference type="InterPro" id="IPR035872">
    <property type="entry name" value="EEVS-like"/>
</dbReference>
<proteinExistence type="predicted"/>
<dbReference type="GO" id="GO:0046872">
    <property type="term" value="F:metal ion binding"/>
    <property type="evidence" value="ECO:0007669"/>
    <property type="project" value="UniProtKB-KW"/>
</dbReference>
<evidence type="ECO:0000256" key="6">
    <source>
        <dbReference type="SAM" id="MobiDB-lite"/>
    </source>
</evidence>
<sequence length="544" mass="59485">MTIKTIQKRSSEIALNAIREESSNMAPMLPSSVLEAWSSLAPEVRAALIATEISTVSTLGTTNTSVSSFTSSGASDDSGEKSSNTSEEEDTNGNNNLNVLVEECSESGTKTILRPLERAPENVFEISKTTSRETIAVQKTASSTVTTKTTIMTTSKGWRNVFTLPISYDVNMVPTGTLLDPTNMQLLDSTGVHPEGYNTRFAVIDEAVDAIYGDKIRAYFTELGIELSTIVIPGGEPDKRPAAVDTILDAMCAYKLRRREPFLAIGGGVVLDIAGMAACLYRRGVPFVRVPTTLLAIVDASVGVKNGVDYCCCVTDETYKNRVGSFYAPSSCLLDTSFITTQDMRNVSNGFGEILKLALVRSVDLFELLETHGRALVESRFAPSPTVPDGVAQRIIDLSIQIMLEELGPNLWEYELERCVDYGHTFSKLLEMVPGVDIMHGEAVNIDGFFCCLLSYLRGFISMDTVNRVFKCMQFLQLPTTSSHLTSQLAWQSCKDAVEHRHGAQRIPLITEIGDSVCVSDITPEELDRALELLSQFDHIKSGE</sequence>
<dbReference type="GO" id="GO:0003856">
    <property type="term" value="F:3-dehydroquinate synthase activity"/>
    <property type="evidence" value="ECO:0007669"/>
    <property type="project" value="TreeGrafter"/>
</dbReference>
<feature type="domain" description="3-dehydroquinate synthase C-terminal" evidence="8">
    <location>
        <begin position="350"/>
        <end position="488"/>
    </location>
</feature>
<reference evidence="9" key="2">
    <citation type="submission" date="2021-04" db="EMBL/GenBank/DDBJ databases">
        <authorList>
            <person name="Podell S."/>
        </authorList>
    </citation>
    <scope>NUCLEOTIDE SEQUENCE</scope>
    <source>
        <strain evidence="9">Hildebrandi</strain>
    </source>
</reference>
<evidence type="ECO:0000313" key="9">
    <source>
        <dbReference type="EMBL" id="KAG7350255.1"/>
    </source>
</evidence>
<dbReference type="InterPro" id="IPR030960">
    <property type="entry name" value="DHQS/DOIS_N"/>
</dbReference>
<feature type="region of interest" description="Disordered" evidence="6">
    <location>
        <begin position="61"/>
        <end position="96"/>
    </location>
</feature>
<dbReference type="PANTHER" id="PTHR43622">
    <property type="entry name" value="3-DEHYDROQUINATE SYNTHASE"/>
    <property type="match status" value="1"/>
</dbReference>
<evidence type="ECO:0000256" key="3">
    <source>
        <dbReference type="ARBA" id="ARBA00022741"/>
    </source>
</evidence>
<feature type="compositionally biased region" description="Low complexity" evidence="6">
    <location>
        <begin position="61"/>
        <end position="76"/>
    </location>
</feature>
<evidence type="ECO:0000256" key="1">
    <source>
        <dbReference type="ARBA" id="ARBA00001911"/>
    </source>
</evidence>
<dbReference type="GO" id="GO:0017000">
    <property type="term" value="P:antibiotic biosynthetic process"/>
    <property type="evidence" value="ECO:0007669"/>
    <property type="project" value="InterPro"/>
</dbReference>
<keyword evidence="4" id="KW-0520">NAD</keyword>
<comment type="cofactor">
    <cofactor evidence="1">
        <name>NAD(+)</name>
        <dbReference type="ChEBI" id="CHEBI:57540"/>
    </cofactor>
</comment>
<keyword evidence="10" id="KW-1185">Reference proteome</keyword>
<name>A0A9K3KUK6_9STRA</name>
<dbReference type="OrthoDB" id="197068at2759"/>
<dbReference type="Proteomes" id="UP000693970">
    <property type="component" value="Unassembled WGS sequence"/>
</dbReference>
<evidence type="ECO:0000256" key="4">
    <source>
        <dbReference type="ARBA" id="ARBA00023027"/>
    </source>
</evidence>
<dbReference type="Pfam" id="PF01761">
    <property type="entry name" value="DHQ_synthase"/>
    <property type="match status" value="1"/>
</dbReference>
<evidence type="ECO:0000256" key="5">
    <source>
        <dbReference type="ARBA" id="ARBA00023239"/>
    </source>
</evidence>
<dbReference type="GO" id="GO:0000166">
    <property type="term" value="F:nucleotide binding"/>
    <property type="evidence" value="ECO:0007669"/>
    <property type="project" value="UniProtKB-KW"/>
</dbReference>
<evidence type="ECO:0000259" key="8">
    <source>
        <dbReference type="Pfam" id="PF24621"/>
    </source>
</evidence>
<evidence type="ECO:0000259" key="7">
    <source>
        <dbReference type="Pfam" id="PF01761"/>
    </source>
</evidence>
<evidence type="ECO:0000313" key="10">
    <source>
        <dbReference type="Proteomes" id="UP000693970"/>
    </source>
</evidence>
<keyword evidence="3" id="KW-0547">Nucleotide-binding</keyword>
<dbReference type="InterPro" id="IPR056179">
    <property type="entry name" value="DHQS_C"/>
</dbReference>
<dbReference type="AlphaFoldDB" id="A0A9K3KUK6"/>
<gene>
    <name evidence="9" type="ORF">IV203_009615</name>
</gene>
<dbReference type="Pfam" id="PF24621">
    <property type="entry name" value="DHQS_C"/>
    <property type="match status" value="1"/>
</dbReference>
<dbReference type="PANTHER" id="PTHR43622:SF3">
    <property type="entry name" value="2-EPI-5-EPI-VALIOLONE SYNTHASE"/>
    <property type="match status" value="1"/>
</dbReference>
<dbReference type="EMBL" id="JAGRRH010000018">
    <property type="protein sequence ID" value="KAG7350255.1"/>
    <property type="molecule type" value="Genomic_DNA"/>
</dbReference>
<dbReference type="CDD" id="cd08199">
    <property type="entry name" value="EEVS"/>
    <property type="match status" value="1"/>
</dbReference>
<feature type="domain" description="3-dehydroquinate synthase N-terminal" evidence="7">
    <location>
        <begin position="230"/>
        <end position="348"/>
    </location>
</feature>
<reference evidence="9" key="1">
    <citation type="journal article" date="2021" name="Sci. Rep.">
        <title>Diploid genomic architecture of Nitzschia inconspicua, an elite biomass production diatom.</title>
        <authorList>
            <person name="Oliver A."/>
            <person name="Podell S."/>
            <person name="Pinowska A."/>
            <person name="Traller J.C."/>
            <person name="Smith S.R."/>
            <person name="McClure R."/>
            <person name="Beliaev A."/>
            <person name="Bohutskyi P."/>
            <person name="Hill E.A."/>
            <person name="Rabines A."/>
            <person name="Zheng H."/>
            <person name="Allen L.Z."/>
            <person name="Kuo A."/>
            <person name="Grigoriev I.V."/>
            <person name="Allen A.E."/>
            <person name="Hazlebeck D."/>
            <person name="Allen E.E."/>
        </authorList>
    </citation>
    <scope>NUCLEOTIDE SEQUENCE</scope>
    <source>
        <strain evidence="9">Hildebrandi</strain>
    </source>
</reference>
<keyword evidence="2" id="KW-0479">Metal-binding</keyword>
<accession>A0A9K3KUK6</accession>